<dbReference type="Gene3D" id="3.90.105.20">
    <property type="match status" value="1"/>
</dbReference>
<dbReference type="GO" id="GO:0002181">
    <property type="term" value="P:cytoplasmic translation"/>
    <property type="evidence" value="ECO:0007669"/>
    <property type="project" value="TreeGrafter"/>
</dbReference>
<dbReference type="SUPFAM" id="SSF160369">
    <property type="entry name" value="Ribosomal protein L10-like"/>
    <property type="match status" value="1"/>
</dbReference>
<dbReference type="PANTHER" id="PTHR45699:SF3">
    <property type="entry name" value="LARGE RIBOSOMAL SUBUNIT PROTEIN UL10"/>
    <property type="match status" value="1"/>
</dbReference>
<comment type="similarity">
    <text evidence="1">Belongs to the universal ribosomal protein uL10 family.</text>
</comment>
<evidence type="ECO:0000256" key="5">
    <source>
        <dbReference type="ARBA" id="ARBA00023274"/>
    </source>
</evidence>
<dbReference type="InterPro" id="IPR050323">
    <property type="entry name" value="Ribosomal_protein_uL10"/>
</dbReference>
<dbReference type="Gene3D" id="3.30.70.1730">
    <property type="match status" value="1"/>
</dbReference>
<protein>
    <recommendedName>
        <fullName evidence="6">50S ribosomal protein L10</fullName>
    </recommendedName>
</protein>
<keyword evidence="4 8" id="KW-0689">Ribosomal protein</keyword>
<dbReference type="InterPro" id="IPR043164">
    <property type="entry name" value="Ribosomal_uL10-like_insert_sf"/>
</dbReference>
<dbReference type="NCBIfam" id="NF003098">
    <property type="entry name" value="PRK04019.1-5"/>
    <property type="match status" value="1"/>
</dbReference>
<dbReference type="PANTHER" id="PTHR45699">
    <property type="entry name" value="60S ACIDIC RIBOSOMAL PROTEIN P0"/>
    <property type="match status" value="1"/>
</dbReference>
<dbReference type="Pfam" id="PF00466">
    <property type="entry name" value="Ribosomal_L10"/>
    <property type="match status" value="1"/>
</dbReference>
<dbReference type="AlphaFoldDB" id="A0A644TX39"/>
<sequence length="282" mass="30434">MAIYTHHLPAWKREEVEQIKDLAGKYTLVGLVDVYGIPARQFQQIRRNLRSNAVVKVARNTLVEHSLNELGGHFVDLNEKVSEHSALIFADGNPFKLFKSLEQTKTKRSAKAGEITPEDIVVPAGPTTFKPGPIVGELQQAGIPAAIDGGKVKIKETKTVVKAGQAINKKQADVLSKLGIKPMPVGLSLLAVCYEGDMYLPDVLSVDDEAYKAKITLAAQQAFNLAVNAAVPTACAGVTEAQIAKAVREARNLGVEASIYEKGVIELIISKAYRQANALKAI</sequence>
<dbReference type="Gene3D" id="6.10.140.760">
    <property type="match status" value="1"/>
</dbReference>
<evidence type="ECO:0000256" key="1">
    <source>
        <dbReference type="ARBA" id="ARBA00008889"/>
    </source>
</evidence>
<dbReference type="InterPro" id="IPR040637">
    <property type="entry name" value="Ribosomal_uL10-like_insert"/>
</dbReference>
<gene>
    <name evidence="8" type="primary">rplJ_6</name>
    <name evidence="8" type="ORF">SDC9_17333</name>
</gene>
<dbReference type="GO" id="GO:0003735">
    <property type="term" value="F:structural constituent of ribosome"/>
    <property type="evidence" value="ECO:0007669"/>
    <property type="project" value="TreeGrafter"/>
</dbReference>
<feature type="domain" description="Large ribosomal subunit protein uL10-like insertion" evidence="7">
    <location>
        <begin position="110"/>
        <end position="180"/>
    </location>
</feature>
<dbReference type="GO" id="GO:0000027">
    <property type="term" value="P:ribosomal large subunit assembly"/>
    <property type="evidence" value="ECO:0007669"/>
    <property type="project" value="TreeGrafter"/>
</dbReference>
<evidence type="ECO:0000256" key="2">
    <source>
        <dbReference type="ARBA" id="ARBA00022730"/>
    </source>
</evidence>
<dbReference type="CDD" id="cd05795">
    <property type="entry name" value="Ribosomal_P0_L10e"/>
    <property type="match status" value="1"/>
</dbReference>
<evidence type="ECO:0000313" key="8">
    <source>
        <dbReference type="EMBL" id="MPL71556.1"/>
    </source>
</evidence>
<dbReference type="EMBL" id="VSSQ01000060">
    <property type="protein sequence ID" value="MPL71556.1"/>
    <property type="molecule type" value="Genomic_DNA"/>
</dbReference>
<dbReference type="Pfam" id="PF17777">
    <property type="entry name" value="RL10P_insert"/>
    <property type="match status" value="1"/>
</dbReference>
<comment type="caution">
    <text evidence="8">The sequence shown here is derived from an EMBL/GenBank/DDBJ whole genome shotgun (WGS) entry which is preliminary data.</text>
</comment>
<reference evidence="8" key="1">
    <citation type="submission" date="2019-08" db="EMBL/GenBank/DDBJ databases">
        <authorList>
            <person name="Kucharzyk K."/>
            <person name="Murdoch R.W."/>
            <person name="Higgins S."/>
            <person name="Loffler F."/>
        </authorList>
    </citation>
    <scope>NUCLEOTIDE SEQUENCE</scope>
</reference>
<proteinExistence type="inferred from homology"/>
<dbReference type="GO" id="GO:0022625">
    <property type="term" value="C:cytosolic large ribosomal subunit"/>
    <property type="evidence" value="ECO:0007669"/>
    <property type="project" value="TreeGrafter"/>
</dbReference>
<keyword evidence="5" id="KW-0687">Ribonucleoprotein</keyword>
<evidence type="ECO:0000256" key="3">
    <source>
        <dbReference type="ARBA" id="ARBA00022884"/>
    </source>
</evidence>
<dbReference type="GO" id="GO:0070180">
    <property type="term" value="F:large ribosomal subunit rRNA binding"/>
    <property type="evidence" value="ECO:0007669"/>
    <property type="project" value="TreeGrafter"/>
</dbReference>
<dbReference type="InterPro" id="IPR001790">
    <property type="entry name" value="Ribosomal_uL10"/>
</dbReference>
<accession>A0A644TX39</accession>
<dbReference type="HAMAP" id="MF_00280">
    <property type="entry name" value="Ribosomal_uL10_arch"/>
    <property type="match status" value="1"/>
</dbReference>
<evidence type="ECO:0000256" key="6">
    <source>
        <dbReference type="ARBA" id="ARBA00035502"/>
    </source>
</evidence>
<evidence type="ECO:0000259" key="7">
    <source>
        <dbReference type="Pfam" id="PF17777"/>
    </source>
</evidence>
<evidence type="ECO:0000256" key="4">
    <source>
        <dbReference type="ARBA" id="ARBA00022980"/>
    </source>
</evidence>
<dbReference type="InterPro" id="IPR022909">
    <property type="entry name" value="Ribosomal_uL10_arc"/>
</dbReference>
<name>A0A644TX39_9ZZZZ</name>
<dbReference type="InterPro" id="IPR043141">
    <property type="entry name" value="Ribosomal_uL10-like_sf"/>
</dbReference>
<organism evidence="8">
    <name type="scientific">bioreactor metagenome</name>
    <dbReference type="NCBI Taxonomy" id="1076179"/>
    <lineage>
        <taxon>unclassified sequences</taxon>
        <taxon>metagenomes</taxon>
        <taxon>ecological metagenomes</taxon>
    </lineage>
</organism>
<keyword evidence="2" id="KW-0699">rRNA-binding</keyword>
<keyword evidence="3" id="KW-0694">RNA-binding</keyword>